<proteinExistence type="inferred from homology"/>
<dbReference type="InterPro" id="IPR050249">
    <property type="entry name" value="Pseudomonas-type_ThrB"/>
</dbReference>
<accession>A0ABS4DM46</accession>
<dbReference type="EMBL" id="JAGJRS010000015">
    <property type="protein sequence ID" value="MBP1474130.1"/>
    <property type="molecule type" value="Genomic_DNA"/>
</dbReference>
<organism evidence="3 4">
    <name type="scientific">Frateuria flava</name>
    <dbReference type="NCBI Taxonomy" id="2821489"/>
    <lineage>
        <taxon>Bacteria</taxon>
        <taxon>Pseudomonadati</taxon>
        <taxon>Pseudomonadota</taxon>
        <taxon>Gammaproteobacteria</taxon>
        <taxon>Lysobacterales</taxon>
        <taxon>Rhodanobacteraceae</taxon>
        <taxon>Frateuria</taxon>
    </lineage>
</organism>
<dbReference type="PANTHER" id="PTHR21064">
    <property type="entry name" value="AMINOGLYCOSIDE PHOSPHOTRANSFERASE DOMAIN-CONTAINING PROTEIN-RELATED"/>
    <property type="match status" value="1"/>
</dbReference>
<dbReference type="PANTHER" id="PTHR21064:SF6">
    <property type="entry name" value="AMINOGLYCOSIDE PHOSPHOTRANSFERASE DOMAIN-CONTAINING PROTEIN"/>
    <property type="match status" value="1"/>
</dbReference>
<dbReference type="Gene3D" id="3.90.1200.10">
    <property type="match status" value="1"/>
</dbReference>
<dbReference type="Proteomes" id="UP000823790">
    <property type="component" value="Unassembled WGS sequence"/>
</dbReference>
<dbReference type="Pfam" id="PF01636">
    <property type="entry name" value="APH"/>
    <property type="match status" value="1"/>
</dbReference>
<dbReference type="InterPro" id="IPR002575">
    <property type="entry name" value="Aminoglycoside_PTrfase"/>
</dbReference>
<comment type="caution">
    <text evidence="3">The sequence shown here is derived from an EMBL/GenBank/DDBJ whole genome shotgun (WGS) entry which is preliminary data.</text>
</comment>
<name>A0ABS4DM46_9GAMM</name>
<dbReference type="RefSeq" id="WP_209618328.1">
    <property type="nucleotide sequence ID" value="NZ_JAGJRS010000015.1"/>
</dbReference>
<dbReference type="SUPFAM" id="SSF56112">
    <property type="entry name" value="Protein kinase-like (PK-like)"/>
    <property type="match status" value="1"/>
</dbReference>
<evidence type="ECO:0000259" key="2">
    <source>
        <dbReference type="Pfam" id="PF01636"/>
    </source>
</evidence>
<gene>
    <name evidence="3" type="ORF">J7I44_07450</name>
</gene>
<protein>
    <submittedName>
        <fullName evidence="3">Phosphotransferase</fullName>
    </submittedName>
</protein>
<sequence length="377" mass="40424">MNDTDHRVHGLADEDVRPDWPPLAPSEVAGLLARYPSIAPAGAIRWHSPRPLSAAALVDTAAGPVFVKRHHCSVRTRGTLREEHAFMAWLRAAGMPVPCVLIDEDGDTAIARGDWTYEVHAPAAGLDLYRETASWTPLPDLAHAHTAGAMLARLHGAAEGYAAGHRDTHLLVARSEIIEAADPLAAIEGQLPHRSGLAAYLAQRDWRGEIGATLAPFHPAIQASLAMQPRLWTHGDWHVSNLCWSGGSADASVTAVLDFGLAARTFALFDLATAIERNAIAWLALDQAGAAHPDTARALIAGYRAQRPLSGADIHLLADLLPLVHVDFALSEVEYFAAITRSPANADVAYHTFLRGHAAWFATRAGRALLDAIRALA</sequence>
<comment type="similarity">
    <text evidence="1">Belongs to the pseudomonas-type ThrB family.</text>
</comment>
<evidence type="ECO:0000256" key="1">
    <source>
        <dbReference type="ARBA" id="ARBA00038240"/>
    </source>
</evidence>
<evidence type="ECO:0000313" key="3">
    <source>
        <dbReference type="EMBL" id="MBP1474130.1"/>
    </source>
</evidence>
<feature type="domain" description="Aminoglycoside phosphotransferase" evidence="2">
    <location>
        <begin position="57"/>
        <end position="282"/>
    </location>
</feature>
<keyword evidence="4" id="KW-1185">Reference proteome</keyword>
<reference evidence="3 4" key="1">
    <citation type="submission" date="2021-04" db="EMBL/GenBank/DDBJ databases">
        <authorList>
            <person name="Huq M.A."/>
        </authorList>
    </citation>
    <scope>NUCLEOTIDE SEQUENCE [LARGE SCALE GENOMIC DNA]</scope>
    <source>
        <strain evidence="3 4">MAH-13</strain>
    </source>
</reference>
<dbReference type="InterPro" id="IPR011009">
    <property type="entry name" value="Kinase-like_dom_sf"/>
</dbReference>
<evidence type="ECO:0000313" key="4">
    <source>
        <dbReference type="Proteomes" id="UP000823790"/>
    </source>
</evidence>